<evidence type="ECO:0000313" key="3">
    <source>
        <dbReference type="EMBL" id="TQV88337.1"/>
    </source>
</evidence>
<comment type="caution">
    <text evidence="3">The sequence shown here is derived from an EMBL/GenBank/DDBJ whole genome shotgun (WGS) entry which is preliminary data.</text>
</comment>
<organism evidence="3 4">
    <name type="scientific">Aliikangiella coralliicola</name>
    <dbReference type="NCBI Taxonomy" id="2592383"/>
    <lineage>
        <taxon>Bacteria</taxon>
        <taxon>Pseudomonadati</taxon>
        <taxon>Pseudomonadota</taxon>
        <taxon>Gammaproteobacteria</taxon>
        <taxon>Oceanospirillales</taxon>
        <taxon>Pleioneaceae</taxon>
        <taxon>Aliikangiella</taxon>
    </lineage>
</organism>
<dbReference type="OrthoDB" id="9790048at2"/>
<evidence type="ECO:0000259" key="2">
    <source>
        <dbReference type="Pfam" id="PF12849"/>
    </source>
</evidence>
<dbReference type="PANTHER" id="PTHR30570">
    <property type="entry name" value="PERIPLASMIC PHOSPHATE BINDING COMPONENT OF PHOSPHATE ABC TRANSPORTER"/>
    <property type="match status" value="1"/>
</dbReference>
<dbReference type="Pfam" id="PF12849">
    <property type="entry name" value="PBP_like_2"/>
    <property type="match status" value="1"/>
</dbReference>
<dbReference type="InterPro" id="IPR024370">
    <property type="entry name" value="PBP_domain"/>
</dbReference>
<gene>
    <name evidence="3" type="ORF">FLL46_07370</name>
</gene>
<protein>
    <submittedName>
        <fullName evidence="3">Phosphate ABC transporter substrate-binding protein</fullName>
    </submittedName>
</protein>
<feature type="domain" description="PBP" evidence="2">
    <location>
        <begin position="52"/>
        <end position="288"/>
    </location>
</feature>
<sequence length="302" mass="33612">MLINEAIHLRYRKMTVRKLFTERKLVEKASYRQPLLATFSLTSILFLGGCSSEQKQDKVEITGASTLLPILQSAGESLEKRYPTLRVQVLAGGSTKGVKDTFSKQNDLGAVARELTLEEKDQFEVFPVAYDGVAIITNSSTNILELTTEDLRKVYRKEITNWQSFNGVNSPITVVNKSDGHATLEVFLQHTQLHRREIKSDVIAGNNSQVIKSVANIPGSIGYVSIAEALAAIEINQPIKLIQLDGVKPTLSNVEMKLWPIRRTLYLVSRGEPSPWANVLLDFLQSNEGSQIIKEANYVPIS</sequence>
<keyword evidence="1" id="KW-0732">Signal</keyword>
<dbReference type="Proteomes" id="UP000315439">
    <property type="component" value="Unassembled WGS sequence"/>
</dbReference>
<dbReference type="CDD" id="cd13653">
    <property type="entry name" value="PBP2_phosphate_like_1"/>
    <property type="match status" value="1"/>
</dbReference>
<dbReference type="InterPro" id="IPR050811">
    <property type="entry name" value="Phosphate_ABC_transporter"/>
</dbReference>
<dbReference type="AlphaFoldDB" id="A0A545UFU2"/>
<dbReference type="PANTHER" id="PTHR30570:SF1">
    <property type="entry name" value="PHOSPHATE-BINDING PROTEIN PSTS"/>
    <property type="match status" value="1"/>
</dbReference>
<evidence type="ECO:0000313" key="4">
    <source>
        <dbReference type="Proteomes" id="UP000315439"/>
    </source>
</evidence>
<proteinExistence type="predicted"/>
<accession>A0A545UFU2</accession>
<name>A0A545UFU2_9GAMM</name>
<dbReference type="SUPFAM" id="SSF53850">
    <property type="entry name" value="Periplasmic binding protein-like II"/>
    <property type="match status" value="1"/>
</dbReference>
<keyword evidence="4" id="KW-1185">Reference proteome</keyword>
<dbReference type="EMBL" id="VIKS01000004">
    <property type="protein sequence ID" value="TQV88337.1"/>
    <property type="molecule type" value="Genomic_DNA"/>
</dbReference>
<evidence type="ECO:0000256" key="1">
    <source>
        <dbReference type="ARBA" id="ARBA00022729"/>
    </source>
</evidence>
<reference evidence="3 4" key="1">
    <citation type="submission" date="2019-07" db="EMBL/GenBank/DDBJ databases">
        <title>Draft genome for Aliikangiella sp. M105.</title>
        <authorList>
            <person name="Wang G."/>
        </authorList>
    </citation>
    <scope>NUCLEOTIDE SEQUENCE [LARGE SCALE GENOMIC DNA]</scope>
    <source>
        <strain evidence="3 4">M105</strain>
    </source>
</reference>
<dbReference type="Gene3D" id="3.40.190.10">
    <property type="entry name" value="Periplasmic binding protein-like II"/>
    <property type="match status" value="2"/>
</dbReference>